<evidence type="ECO:0000313" key="1">
    <source>
        <dbReference type="EMBL" id="GEU41990.1"/>
    </source>
</evidence>
<dbReference type="AlphaFoldDB" id="A0A6L2JZC9"/>
<reference evidence="1" key="1">
    <citation type="journal article" date="2019" name="Sci. Rep.">
        <title>Draft genome of Tanacetum cinerariifolium, the natural source of mosquito coil.</title>
        <authorList>
            <person name="Yamashiro T."/>
            <person name="Shiraishi A."/>
            <person name="Satake H."/>
            <person name="Nakayama K."/>
        </authorList>
    </citation>
    <scope>NUCLEOTIDE SEQUENCE</scope>
</reference>
<gene>
    <name evidence="1" type="ORF">Tci_013968</name>
</gene>
<proteinExistence type="predicted"/>
<accession>A0A6L2JZC9</accession>
<dbReference type="EMBL" id="BKCJ010001510">
    <property type="protein sequence ID" value="GEU41990.1"/>
    <property type="molecule type" value="Genomic_DNA"/>
</dbReference>
<organism evidence="1">
    <name type="scientific">Tanacetum cinerariifolium</name>
    <name type="common">Dalmatian daisy</name>
    <name type="synonym">Chrysanthemum cinerariifolium</name>
    <dbReference type="NCBI Taxonomy" id="118510"/>
    <lineage>
        <taxon>Eukaryota</taxon>
        <taxon>Viridiplantae</taxon>
        <taxon>Streptophyta</taxon>
        <taxon>Embryophyta</taxon>
        <taxon>Tracheophyta</taxon>
        <taxon>Spermatophyta</taxon>
        <taxon>Magnoliopsida</taxon>
        <taxon>eudicotyledons</taxon>
        <taxon>Gunneridae</taxon>
        <taxon>Pentapetalae</taxon>
        <taxon>asterids</taxon>
        <taxon>campanulids</taxon>
        <taxon>Asterales</taxon>
        <taxon>Asteraceae</taxon>
        <taxon>Asteroideae</taxon>
        <taxon>Anthemideae</taxon>
        <taxon>Anthemidinae</taxon>
        <taxon>Tanacetum</taxon>
    </lineage>
</organism>
<sequence length="462" mass="51757">MDEMQGNGLWDGERFQGVGYGSGEKSGKRDKQCVFELGAGVDSLYLNSTLALAVCLGMKGSTELEPGSPSFLQAFPKTRRETEILAYRKKMGRIGQTIHNNPDGIMSLLSLWDKIICDLDKTPELSQRSPQNCPKYGHLVNGHYCQGCALLRKKFKEDLFTSGIEHGILQDSFEPSNVNLNVANALQEPFVGNQDPSKNSSQTPPQINHHWCYGCGNPLEDEFIKSSVENLVPNLSESEGENECDMPVCEAFTTFLNILFDVEYDFYSSDDQSFSDEIDSLFDEFAGELTLLKSIPPGTDETDCDPEEETHFIKRLLYDNSSPHPLEEFVFENSDAEIESFSPSPIPVEDSDSLIEEISLSFTPDYPMPPGIKEDDYDSQRDILILEELLSNDSLSLPKNESFHFDIPSFSRPLAKPPDEKSPDLLSHMGLEAFQPSVECPMMFHGKNTPILDVPLFHFYPP</sequence>
<name>A0A6L2JZC9_TANCI</name>
<comment type="caution">
    <text evidence="1">The sequence shown here is derived from an EMBL/GenBank/DDBJ whole genome shotgun (WGS) entry which is preliminary data.</text>
</comment>
<protein>
    <submittedName>
        <fullName evidence="1">Uncharacterized protein</fullName>
    </submittedName>
</protein>